<evidence type="ECO:0000256" key="8">
    <source>
        <dbReference type="ARBA" id="ARBA00023136"/>
    </source>
</evidence>
<comment type="subcellular location">
    <subcellularLocation>
        <location evidence="10">Cell membrane</location>
        <topology evidence="10">Peripheral membrane protein</topology>
        <orientation evidence="10">Cytoplasmic side</orientation>
    </subcellularLocation>
</comment>
<protein>
    <recommendedName>
        <fullName evidence="2 10">Cell division ATP-binding protein FtsE</fullName>
    </recommendedName>
</protein>
<dbReference type="PANTHER" id="PTHR24220">
    <property type="entry name" value="IMPORT ATP-BINDING PROTEIN"/>
    <property type="match status" value="1"/>
</dbReference>
<dbReference type="InterPro" id="IPR003593">
    <property type="entry name" value="AAA+_ATPase"/>
</dbReference>
<dbReference type="GO" id="GO:0051301">
    <property type="term" value="P:cell division"/>
    <property type="evidence" value="ECO:0007669"/>
    <property type="project" value="UniProtKB-UniRule"/>
</dbReference>
<dbReference type="PROSITE" id="PS50893">
    <property type="entry name" value="ABC_TRANSPORTER_2"/>
    <property type="match status" value="1"/>
</dbReference>
<dbReference type="SUPFAM" id="SSF52540">
    <property type="entry name" value="P-loop containing nucleoside triphosphate hydrolases"/>
    <property type="match status" value="1"/>
</dbReference>
<organism evidence="12 13">
    <name type="scientific">Candidatus Aphodocola excrementigallinarum</name>
    <dbReference type="NCBI Taxonomy" id="2840670"/>
    <lineage>
        <taxon>Bacteria</taxon>
        <taxon>Bacillati</taxon>
        <taxon>Bacillota</taxon>
        <taxon>Bacilli</taxon>
        <taxon>Candidatus Aphodocola</taxon>
    </lineage>
</organism>
<evidence type="ECO:0000256" key="10">
    <source>
        <dbReference type="RuleBase" id="RU365094"/>
    </source>
</evidence>
<dbReference type="InterPro" id="IPR015854">
    <property type="entry name" value="ABC_transpr_LolD-like"/>
</dbReference>
<keyword evidence="4 10" id="KW-1003">Cell membrane</keyword>
<dbReference type="EMBL" id="DVMT01000015">
    <property type="protein sequence ID" value="HIU39949.1"/>
    <property type="molecule type" value="Genomic_DNA"/>
</dbReference>
<name>A0A9D1IPT4_9FIRM</name>
<accession>A0A9D1IPT4</accession>
<dbReference type="NCBIfam" id="TIGR02673">
    <property type="entry name" value="FtsE"/>
    <property type="match status" value="1"/>
</dbReference>
<keyword evidence="6 10" id="KW-0547">Nucleotide-binding</keyword>
<keyword evidence="9 10" id="KW-0131">Cell cycle</keyword>
<evidence type="ECO:0000256" key="4">
    <source>
        <dbReference type="ARBA" id="ARBA00022475"/>
    </source>
</evidence>
<dbReference type="FunFam" id="3.40.50.300:FF:000056">
    <property type="entry name" value="Cell division ATP-binding protein FtsE"/>
    <property type="match status" value="1"/>
</dbReference>
<dbReference type="SMART" id="SM00382">
    <property type="entry name" value="AAA"/>
    <property type="match status" value="1"/>
</dbReference>
<dbReference type="Proteomes" id="UP000824074">
    <property type="component" value="Unassembled WGS sequence"/>
</dbReference>
<dbReference type="Pfam" id="PF00005">
    <property type="entry name" value="ABC_tran"/>
    <property type="match status" value="1"/>
</dbReference>
<evidence type="ECO:0000256" key="3">
    <source>
        <dbReference type="ARBA" id="ARBA00022448"/>
    </source>
</evidence>
<keyword evidence="5 10" id="KW-0132">Cell division</keyword>
<dbReference type="GO" id="GO:0005886">
    <property type="term" value="C:plasma membrane"/>
    <property type="evidence" value="ECO:0007669"/>
    <property type="project" value="UniProtKB-SubCell"/>
</dbReference>
<dbReference type="InterPro" id="IPR005286">
    <property type="entry name" value="Cell_div_FtsE"/>
</dbReference>
<evidence type="ECO:0000256" key="7">
    <source>
        <dbReference type="ARBA" id="ARBA00022840"/>
    </source>
</evidence>
<evidence type="ECO:0000256" key="1">
    <source>
        <dbReference type="ARBA" id="ARBA00005417"/>
    </source>
</evidence>
<evidence type="ECO:0000313" key="12">
    <source>
        <dbReference type="EMBL" id="HIU39949.1"/>
    </source>
</evidence>
<comment type="caution">
    <text evidence="12">The sequence shown here is derived from an EMBL/GenBank/DDBJ whole genome shotgun (WGS) entry which is preliminary data.</text>
</comment>
<dbReference type="AlphaFoldDB" id="A0A9D1IPT4"/>
<comment type="subunit">
    <text evidence="10">Homodimer. Forms a membrane-associated complex with FtsX.</text>
</comment>
<evidence type="ECO:0000256" key="6">
    <source>
        <dbReference type="ARBA" id="ARBA00022741"/>
    </source>
</evidence>
<dbReference type="InterPro" id="IPR027417">
    <property type="entry name" value="P-loop_NTPase"/>
</dbReference>
<proteinExistence type="inferred from homology"/>
<keyword evidence="7 10" id="KW-0067">ATP-binding</keyword>
<evidence type="ECO:0000256" key="5">
    <source>
        <dbReference type="ARBA" id="ARBA00022618"/>
    </source>
</evidence>
<dbReference type="GO" id="GO:0016887">
    <property type="term" value="F:ATP hydrolysis activity"/>
    <property type="evidence" value="ECO:0007669"/>
    <property type="project" value="InterPro"/>
</dbReference>
<comment type="similarity">
    <text evidence="1 10">Belongs to the ABC transporter superfamily.</text>
</comment>
<dbReference type="GO" id="GO:0005524">
    <property type="term" value="F:ATP binding"/>
    <property type="evidence" value="ECO:0007669"/>
    <property type="project" value="UniProtKB-UniRule"/>
</dbReference>
<dbReference type="PROSITE" id="PS00211">
    <property type="entry name" value="ABC_TRANSPORTER_1"/>
    <property type="match status" value="1"/>
</dbReference>
<dbReference type="GO" id="GO:0022857">
    <property type="term" value="F:transmembrane transporter activity"/>
    <property type="evidence" value="ECO:0007669"/>
    <property type="project" value="TreeGrafter"/>
</dbReference>
<sequence>MEFIKFRGAEKTYKNGVNAIYDLNLDIKKGEFVFVTGASGSGKSTLIKMLYREERPTHGEIYVGGVNVAKIKNSKVYKLRRKIGIVFQDFKLLPKLTVYENVAFALEIYGLPTQEVKRKVLKALDLVGLKSRTKSYPDQLSGGEQQRVAIARAIVNSPKLLICDEPTGNLDPDTSLGIMKVIEKINDLGTTVVMVTHDKEMVNKMKKRVILLDNGKLVKDYEKGSYIDYESA</sequence>
<dbReference type="Gene3D" id="3.40.50.300">
    <property type="entry name" value="P-loop containing nucleotide triphosphate hydrolases"/>
    <property type="match status" value="1"/>
</dbReference>
<keyword evidence="3" id="KW-0813">Transport</keyword>
<comment type="function">
    <text evidence="10">Part of the ABC transporter FtsEX involved in cellular division.</text>
</comment>
<dbReference type="InterPro" id="IPR003439">
    <property type="entry name" value="ABC_transporter-like_ATP-bd"/>
</dbReference>
<keyword evidence="8 10" id="KW-0472">Membrane</keyword>
<evidence type="ECO:0000256" key="2">
    <source>
        <dbReference type="ARBA" id="ARBA00020019"/>
    </source>
</evidence>
<evidence type="ECO:0000313" key="13">
    <source>
        <dbReference type="Proteomes" id="UP000824074"/>
    </source>
</evidence>
<dbReference type="InterPro" id="IPR017871">
    <property type="entry name" value="ABC_transporter-like_CS"/>
</dbReference>
<evidence type="ECO:0000256" key="9">
    <source>
        <dbReference type="ARBA" id="ARBA00023306"/>
    </source>
</evidence>
<gene>
    <name evidence="10 12" type="primary">ftsE</name>
    <name evidence="12" type="ORF">IAB68_01425</name>
</gene>
<feature type="domain" description="ABC transporter" evidence="11">
    <location>
        <begin position="4"/>
        <end position="232"/>
    </location>
</feature>
<reference evidence="12" key="2">
    <citation type="journal article" date="2021" name="PeerJ">
        <title>Extensive microbial diversity within the chicken gut microbiome revealed by metagenomics and culture.</title>
        <authorList>
            <person name="Gilroy R."/>
            <person name="Ravi A."/>
            <person name="Getino M."/>
            <person name="Pursley I."/>
            <person name="Horton D.L."/>
            <person name="Alikhan N.F."/>
            <person name="Baker D."/>
            <person name="Gharbi K."/>
            <person name="Hall N."/>
            <person name="Watson M."/>
            <person name="Adriaenssens E.M."/>
            <person name="Foster-Nyarko E."/>
            <person name="Jarju S."/>
            <person name="Secka A."/>
            <person name="Antonio M."/>
            <person name="Oren A."/>
            <person name="Chaudhuri R.R."/>
            <person name="La Ragione R."/>
            <person name="Hildebrand F."/>
            <person name="Pallen M.J."/>
        </authorList>
    </citation>
    <scope>NUCLEOTIDE SEQUENCE</scope>
    <source>
        <strain evidence="12">CHK193-30670</strain>
    </source>
</reference>
<dbReference type="PANTHER" id="PTHR24220:SF470">
    <property type="entry name" value="CELL DIVISION ATP-BINDING PROTEIN FTSE"/>
    <property type="match status" value="1"/>
</dbReference>
<reference evidence="12" key="1">
    <citation type="submission" date="2020-10" db="EMBL/GenBank/DDBJ databases">
        <authorList>
            <person name="Gilroy R."/>
        </authorList>
    </citation>
    <scope>NUCLEOTIDE SEQUENCE</scope>
    <source>
        <strain evidence="12">CHK193-30670</strain>
    </source>
</reference>
<evidence type="ECO:0000259" key="11">
    <source>
        <dbReference type="PROSITE" id="PS50893"/>
    </source>
</evidence>